<gene>
    <name evidence="2" type="ORF">H9809_09440</name>
</gene>
<feature type="domain" description="Methyltransferase" evidence="1">
    <location>
        <begin position="26"/>
        <end position="105"/>
    </location>
</feature>
<dbReference type="Gene3D" id="3.40.50.150">
    <property type="entry name" value="Vaccinia Virus protein VP39"/>
    <property type="match status" value="1"/>
</dbReference>
<reference evidence="2" key="2">
    <citation type="submission" date="2021-04" db="EMBL/GenBank/DDBJ databases">
        <authorList>
            <person name="Gilroy R."/>
        </authorList>
    </citation>
    <scope>NUCLEOTIDE SEQUENCE</scope>
    <source>
        <strain evidence="2">1068</strain>
    </source>
</reference>
<dbReference type="InterPro" id="IPR041698">
    <property type="entry name" value="Methyltransf_25"/>
</dbReference>
<accession>A0A9D2FSZ9</accession>
<dbReference type="Pfam" id="PF13649">
    <property type="entry name" value="Methyltransf_25"/>
    <property type="match status" value="1"/>
</dbReference>
<dbReference type="CDD" id="cd02440">
    <property type="entry name" value="AdoMet_MTases"/>
    <property type="match status" value="1"/>
</dbReference>
<protein>
    <submittedName>
        <fullName evidence="2">Class I SAM-dependent methyltransferase</fullName>
    </submittedName>
</protein>
<dbReference type="Proteomes" id="UP000824056">
    <property type="component" value="Unassembled WGS sequence"/>
</dbReference>
<comment type="caution">
    <text evidence="2">The sequence shown here is derived from an EMBL/GenBank/DDBJ whole genome shotgun (WGS) entry which is preliminary data.</text>
</comment>
<proteinExistence type="predicted"/>
<keyword evidence="2" id="KW-0808">Transferase</keyword>
<evidence type="ECO:0000259" key="1">
    <source>
        <dbReference type="Pfam" id="PF13649"/>
    </source>
</evidence>
<sequence length="216" mass="25314">MGPNSIRILEELLETFPLQKKEENKILDLGCGTGLTSLYLAKETKARIYAVDLWVKEEENRKRFQDWKMEERMIPLCRDANNLEFEKGYFHAVVSVDGYHYFGGKEGFFTEKILPLVENDGMVLLAVPGIQEEYEGKQEEVFGKWVGGDAYMFHSPSWWKNIIGQHPSIEFVRTWELKSFSLAWKEWLQMENEFAKNDRIFFESTIKKYSNFVGIA</sequence>
<dbReference type="AlphaFoldDB" id="A0A9D2FSZ9"/>
<dbReference type="InterPro" id="IPR029063">
    <property type="entry name" value="SAM-dependent_MTases_sf"/>
</dbReference>
<feature type="non-terminal residue" evidence="2">
    <location>
        <position position="216"/>
    </location>
</feature>
<reference evidence="2" key="1">
    <citation type="journal article" date="2021" name="PeerJ">
        <title>Extensive microbial diversity within the chicken gut microbiome revealed by metagenomics and culture.</title>
        <authorList>
            <person name="Gilroy R."/>
            <person name="Ravi A."/>
            <person name="Getino M."/>
            <person name="Pursley I."/>
            <person name="Horton D.L."/>
            <person name="Alikhan N.F."/>
            <person name="Baker D."/>
            <person name="Gharbi K."/>
            <person name="Hall N."/>
            <person name="Watson M."/>
            <person name="Adriaenssens E.M."/>
            <person name="Foster-Nyarko E."/>
            <person name="Jarju S."/>
            <person name="Secka A."/>
            <person name="Antonio M."/>
            <person name="Oren A."/>
            <person name="Chaudhuri R.R."/>
            <person name="La Ragione R."/>
            <person name="Hildebrand F."/>
            <person name="Pallen M.J."/>
        </authorList>
    </citation>
    <scope>NUCLEOTIDE SEQUENCE</scope>
    <source>
        <strain evidence="2">1068</strain>
    </source>
</reference>
<name>A0A9D2FSZ9_9FIRM</name>
<dbReference type="GO" id="GO:0032259">
    <property type="term" value="P:methylation"/>
    <property type="evidence" value="ECO:0007669"/>
    <property type="project" value="UniProtKB-KW"/>
</dbReference>
<keyword evidence="2" id="KW-0489">Methyltransferase</keyword>
<evidence type="ECO:0000313" key="3">
    <source>
        <dbReference type="Proteomes" id="UP000824056"/>
    </source>
</evidence>
<dbReference type="GO" id="GO:0008168">
    <property type="term" value="F:methyltransferase activity"/>
    <property type="evidence" value="ECO:0007669"/>
    <property type="project" value="UniProtKB-KW"/>
</dbReference>
<dbReference type="EMBL" id="DXBG01000219">
    <property type="protein sequence ID" value="HIZ66102.1"/>
    <property type="molecule type" value="Genomic_DNA"/>
</dbReference>
<dbReference type="SUPFAM" id="SSF53335">
    <property type="entry name" value="S-adenosyl-L-methionine-dependent methyltransferases"/>
    <property type="match status" value="1"/>
</dbReference>
<evidence type="ECO:0000313" key="2">
    <source>
        <dbReference type="EMBL" id="HIZ66102.1"/>
    </source>
</evidence>
<organism evidence="2 3">
    <name type="scientific">Candidatus Blautia pullicola</name>
    <dbReference type="NCBI Taxonomy" id="2838498"/>
    <lineage>
        <taxon>Bacteria</taxon>
        <taxon>Bacillati</taxon>
        <taxon>Bacillota</taxon>
        <taxon>Clostridia</taxon>
        <taxon>Lachnospirales</taxon>
        <taxon>Lachnospiraceae</taxon>
        <taxon>Blautia</taxon>
    </lineage>
</organism>